<dbReference type="PANTHER" id="PTHR43715">
    <property type="entry name" value="GDP-MANNOSE 4,6-DEHYDRATASE"/>
    <property type="match status" value="1"/>
</dbReference>
<dbReference type="InterPro" id="IPR006368">
    <property type="entry name" value="GDP_Man_deHydtase"/>
</dbReference>
<feature type="domain" description="NAD(P)-binding" evidence="8">
    <location>
        <begin position="6"/>
        <end position="314"/>
    </location>
</feature>
<comment type="cofactor">
    <cofactor evidence="2 7">
        <name>NADP(+)</name>
        <dbReference type="ChEBI" id="CHEBI:58349"/>
    </cofactor>
</comment>
<dbReference type="CDD" id="cd05260">
    <property type="entry name" value="GDP_MD_SDR_e"/>
    <property type="match status" value="1"/>
</dbReference>
<evidence type="ECO:0000256" key="4">
    <source>
        <dbReference type="ARBA" id="ARBA00011989"/>
    </source>
</evidence>
<dbReference type="EMBL" id="MGAY01000011">
    <property type="protein sequence ID" value="OGK57145.1"/>
    <property type="molecule type" value="Genomic_DNA"/>
</dbReference>
<dbReference type="AlphaFoldDB" id="A0A1F7JNE2"/>
<name>A0A1F7JNE2_9BACT</name>
<evidence type="ECO:0000256" key="2">
    <source>
        <dbReference type="ARBA" id="ARBA00001937"/>
    </source>
</evidence>
<sequence length="326" mass="37162">MKKIAFVTGILGQDGPYLAKFLLEKDYNVYGLIRRYSNPNFDNLDYLGITNQVQYVEGDLTDEGSLINIIKSIRPQEIYNLAAQSFVGSSWDQAKLTTEINSLGVLHLLNAIKFFSPMTRFYQASTSEMFGLSNTNGYQDEDTPFKPRSPYAISKLYAHWMTINFRESYNIFTANGILFNHESPLRGIQFVTRKITDGVARIKLGLSKELRLGNMDAKRDWGFAGDFVEVMYLMLQHDKPDDYVAATGENHTVAEFVQEAFSVAGLSDWKKYIKTDPRFMRPAEVHVLKGKADKAKKILGWQPTVTFKQLVKMMVDADLKRLQKNS</sequence>
<dbReference type="STRING" id="1802074.A3J15_00165"/>
<reference evidence="9 10" key="1">
    <citation type="journal article" date="2016" name="Nat. Commun.">
        <title>Thousands of microbial genomes shed light on interconnected biogeochemical processes in an aquifer system.</title>
        <authorList>
            <person name="Anantharaman K."/>
            <person name="Brown C.T."/>
            <person name="Hug L.A."/>
            <person name="Sharon I."/>
            <person name="Castelle C.J."/>
            <person name="Probst A.J."/>
            <person name="Thomas B.C."/>
            <person name="Singh A."/>
            <person name="Wilkins M.J."/>
            <person name="Karaoz U."/>
            <person name="Brodie E.L."/>
            <person name="Williams K.H."/>
            <person name="Hubbard S.S."/>
            <person name="Banfield J.F."/>
        </authorList>
    </citation>
    <scope>NUCLEOTIDE SEQUENCE [LARGE SCALE GENOMIC DNA]</scope>
</reference>
<comment type="catalytic activity">
    <reaction evidence="1 7">
        <text>GDP-alpha-D-mannose = GDP-4-dehydro-alpha-D-rhamnose + H2O</text>
        <dbReference type="Rhea" id="RHEA:23820"/>
        <dbReference type="ChEBI" id="CHEBI:15377"/>
        <dbReference type="ChEBI" id="CHEBI:57527"/>
        <dbReference type="ChEBI" id="CHEBI:57964"/>
        <dbReference type="EC" id="4.2.1.47"/>
    </reaction>
</comment>
<evidence type="ECO:0000256" key="3">
    <source>
        <dbReference type="ARBA" id="ARBA00009263"/>
    </source>
</evidence>
<dbReference type="EC" id="4.2.1.47" evidence="4 7"/>
<evidence type="ECO:0000256" key="6">
    <source>
        <dbReference type="ARBA" id="ARBA00059383"/>
    </source>
</evidence>
<dbReference type="PANTHER" id="PTHR43715:SF1">
    <property type="entry name" value="GDP-MANNOSE 4,6 DEHYDRATASE"/>
    <property type="match status" value="1"/>
</dbReference>
<evidence type="ECO:0000313" key="10">
    <source>
        <dbReference type="Proteomes" id="UP000176376"/>
    </source>
</evidence>
<comment type="function">
    <text evidence="6 7">Catalyzes the conversion of GDP-D-mannose to GDP-4-dehydro-6-deoxy-D-mannose.</text>
</comment>
<comment type="caution">
    <text evidence="7">Lacks conserved residue(s) required for the propagation of feature annotation.</text>
</comment>
<dbReference type="Pfam" id="PF16363">
    <property type="entry name" value="GDP_Man_Dehyd"/>
    <property type="match status" value="1"/>
</dbReference>
<dbReference type="GO" id="GO:0008446">
    <property type="term" value="F:GDP-mannose 4,6-dehydratase activity"/>
    <property type="evidence" value="ECO:0007669"/>
    <property type="project" value="UniProtKB-UniRule"/>
</dbReference>
<evidence type="ECO:0000256" key="5">
    <source>
        <dbReference type="ARBA" id="ARBA00023239"/>
    </source>
</evidence>
<organism evidence="9 10">
    <name type="scientific">Candidatus Roizmanbacteria bacterium RIFCSPLOWO2_02_FULL_38_10</name>
    <dbReference type="NCBI Taxonomy" id="1802074"/>
    <lineage>
        <taxon>Bacteria</taxon>
        <taxon>Candidatus Roizmaniibacteriota</taxon>
    </lineage>
</organism>
<gene>
    <name evidence="7" type="primary">gmd</name>
    <name evidence="9" type="ORF">A3J15_00165</name>
</gene>
<dbReference type="Proteomes" id="UP000176376">
    <property type="component" value="Unassembled WGS sequence"/>
</dbReference>
<evidence type="ECO:0000259" key="8">
    <source>
        <dbReference type="Pfam" id="PF16363"/>
    </source>
</evidence>
<accession>A0A1F7JNE2</accession>
<keyword evidence="5 7" id="KW-0456">Lyase</keyword>
<dbReference type="Gene3D" id="3.40.50.720">
    <property type="entry name" value="NAD(P)-binding Rossmann-like Domain"/>
    <property type="match status" value="1"/>
</dbReference>
<dbReference type="GO" id="GO:0042351">
    <property type="term" value="P:'de novo' GDP-L-fucose biosynthetic process"/>
    <property type="evidence" value="ECO:0007669"/>
    <property type="project" value="TreeGrafter"/>
</dbReference>
<protein>
    <recommendedName>
        <fullName evidence="4 7">GDP-mannose 4,6-dehydratase</fullName>
        <ecNumber evidence="4 7">4.2.1.47</ecNumber>
    </recommendedName>
    <alternativeName>
        <fullName evidence="7">GDP-D-mannose dehydratase</fullName>
    </alternativeName>
</protein>
<evidence type="ECO:0000256" key="7">
    <source>
        <dbReference type="HAMAP-Rule" id="MF_00955"/>
    </source>
</evidence>
<dbReference type="FunFam" id="3.40.50.720:FF:000924">
    <property type="entry name" value="GDP-mannose 4,6 dehydratase"/>
    <property type="match status" value="1"/>
</dbReference>
<dbReference type="SUPFAM" id="SSF51735">
    <property type="entry name" value="NAD(P)-binding Rossmann-fold domains"/>
    <property type="match status" value="1"/>
</dbReference>
<dbReference type="InterPro" id="IPR016040">
    <property type="entry name" value="NAD(P)-bd_dom"/>
</dbReference>
<evidence type="ECO:0000256" key="1">
    <source>
        <dbReference type="ARBA" id="ARBA00000188"/>
    </source>
</evidence>
<proteinExistence type="inferred from homology"/>
<dbReference type="Gene3D" id="3.90.25.10">
    <property type="entry name" value="UDP-galactose 4-epimerase, domain 1"/>
    <property type="match status" value="1"/>
</dbReference>
<comment type="similarity">
    <text evidence="3 7">Belongs to the NAD(P)-dependent epimerase/dehydratase family. GDP-mannose 4,6-dehydratase subfamily.</text>
</comment>
<evidence type="ECO:0000313" key="9">
    <source>
        <dbReference type="EMBL" id="OGK57145.1"/>
    </source>
</evidence>
<keyword evidence="7" id="KW-0521">NADP</keyword>
<dbReference type="HAMAP" id="MF_00955">
    <property type="entry name" value="GDP_Man_dehydratase"/>
    <property type="match status" value="1"/>
</dbReference>
<dbReference type="GO" id="GO:0070401">
    <property type="term" value="F:NADP+ binding"/>
    <property type="evidence" value="ECO:0007669"/>
    <property type="project" value="UniProtKB-UniRule"/>
</dbReference>
<dbReference type="InterPro" id="IPR036291">
    <property type="entry name" value="NAD(P)-bd_dom_sf"/>
</dbReference>
<comment type="caution">
    <text evidence="9">The sequence shown here is derived from an EMBL/GenBank/DDBJ whole genome shotgun (WGS) entry which is preliminary data.</text>
</comment>